<keyword evidence="2" id="KW-1185">Reference proteome</keyword>
<evidence type="ECO:0008006" key="3">
    <source>
        <dbReference type="Google" id="ProtNLM"/>
    </source>
</evidence>
<name>A0A162D5Q9_9MYCO</name>
<comment type="caution">
    <text evidence="1">The sequence shown here is derived from an EMBL/GenBank/DDBJ whole genome shotgun (WGS) entry which is preliminary data.</text>
</comment>
<protein>
    <recommendedName>
        <fullName evidence="3">ESX-1 scaffolding and assembly protein SaeC</fullName>
    </recommendedName>
</protein>
<gene>
    <name evidence="1" type="ORF">A4G28_26315</name>
</gene>
<dbReference type="AlphaFoldDB" id="A0A162D5Q9"/>
<dbReference type="EMBL" id="LWCI01000101">
    <property type="protein sequence ID" value="KZS62974.1"/>
    <property type="molecule type" value="Genomic_DNA"/>
</dbReference>
<evidence type="ECO:0000313" key="1">
    <source>
        <dbReference type="EMBL" id="KZS62974.1"/>
    </source>
</evidence>
<proteinExistence type="predicted"/>
<organism evidence="1 2">
    <name type="scientific">Mycobacterium ostraviense</name>
    <dbReference type="NCBI Taxonomy" id="2738409"/>
    <lineage>
        <taxon>Bacteria</taxon>
        <taxon>Bacillati</taxon>
        <taxon>Actinomycetota</taxon>
        <taxon>Actinomycetes</taxon>
        <taxon>Mycobacteriales</taxon>
        <taxon>Mycobacteriaceae</taxon>
        <taxon>Mycobacterium</taxon>
    </lineage>
</organism>
<accession>A0A162D5Q9</accession>
<dbReference type="Proteomes" id="UP000077342">
    <property type="component" value="Unassembled WGS sequence"/>
</dbReference>
<evidence type="ECO:0000313" key="2">
    <source>
        <dbReference type="Proteomes" id="UP000077342"/>
    </source>
</evidence>
<dbReference type="RefSeq" id="WP_075510383.1">
    <property type="nucleotide sequence ID" value="NZ_CP089224.1"/>
</dbReference>
<sequence>MTKCPRCFSVLSDDHYAWIVDPRIAGIPRYADAAASAYYGAAVTSPPVYDAKRPPGYKGRLHTAADASAAMNGLPVVEICPICHFELPGGWRQGQAVCIAMAGARATGKSIYIAVLIKQMELLCETLSVSMSPTTQASAQAYAVNYEQPLYVQRGLIPPTPTVRTQASHQREPLIFSIGAWLGVPSFVVLRDVAGEDLEAGNTYAPHFRFFADADAVFFMFDPLRVKGVRDQLQDLLPAPSSTGGDPRSVLSNVMLAVGTGRPKLAVIVSKFDALRALRDVEGSDWSYVMSNSGASYLRDSAASRQYDDADGQLLHEEVRSLLLRLQGGSVVTAVEHPFTGVPLPHRYFAVSALGQPPDGNRLNVRGIAPFRCTDPLRWVTSSFGVL</sequence>
<reference evidence="2" key="1">
    <citation type="submission" date="2016-04" db="EMBL/GenBank/DDBJ databases">
        <authorList>
            <person name="Strapagiel D."/>
            <person name="Borowka P."/>
            <person name="Marciniak B."/>
            <person name="Bakula Z."/>
            <person name="Van Ingen J."/>
            <person name="Safianowska A."/>
            <person name="Dziadek J."/>
            <person name="Jagielski T."/>
        </authorList>
    </citation>
    <scope>NUCLEOTIDE SEQUENCE [LARGE SCALE GENOMIC DNA]</scope>
    <source>
        <strain evidence="2">1010001458</strain>
    </source>
</reference>